<accession>A0A1Z2XLD8</accession>
<dbReference type="Pfam" id="PF07892">
    <property type="entry name" value="DUF1667"/>
    <property type="match status" value="1"/>
</dbReference>
<gene>
    <name evidence="1" type="ORF">ADH66_00425</name>
    <name evidence="2" type="ORF">I5Q82_10420</name>
</gene>
<dbReference type="InterPro" id="IPR036593">
    <property type="entry name" value="CPE0013-like_sf"/>
</dbReference>
<dbReference type="Proteomes" id="UP000196710">
    <property type="component" value="Chromosome"/>
</dbReference>
<dbReference type="Proteomes" id="UP000596035">
    <property type="component" value="Chromosome"/>
</dbReference>
<dbReference type="PANTHER" id="PTHR39450:SF1">
    <property type="entry name" value="DUF1667 DOMAIN-CONTAINING PROTEIN"/>
    <property type="match status" value="1"/>
</dbReference>
<dbReference type="EMBL" id="CP021422">
    <property type="protein sequence ID" value="ASB39254.1"/>
    <property type="molecule type" value="Genomic_DNA"/>
</dbReference>
<reference evidence="2 4" key="3">
    <citation type="submission" date="2020-11" db="EMBL/GenBank/DDBJ databases">
        <title>Closed and high quality bacterial genomes of the OMM12 community.</title>
        <authorList>
            <person name="Marbouty M."/>
            <person name="Lamy-Besnier Q."/>
            <person name="Debarbieux L."/>
            <person name="Koszul R."/>
        </authorList>
    </citation>
    <scope>NUCLEOTIDE SEQUENCE [LARGE SCALE GENOMIC DNA]</scope>
    <source>
        <strain evidence="2 4">KB18</strain>
    </source>
</reference>
<keyword evidence="3" id="KW-1185">Reference proteome</keyword>
<reference evidence="1" key="1">
    <citation type="journal article" date="2017" name="Genome Announc.">
        <title>High-Quality Whole-Genome Sequences of the Oligo-Mouse-Microbiota Bacterial Community.</title>
        <authorList>
            <person name="Garzetti D."/>
            <person name="Brugiroux S."/>
            <person name="Bunk B."/>
            <person name="Pukall R."/>
            <person name="McCoy K.D."/>
            <person name="Macpherson A.J."/>
            <person name="Stecher B."/>
        </authorList>
    </citation>
    <scope>NUCLEOTIDE SEQUENCE</scope>
    <source>
        <strain evidence="1">KB18</strain>
    </source>
</reference>
<dbReference type="RefSeq" id="WP_066537117.1">
    <property type="nucleotide sequence ID" value="NZ_CAPVCI010000001.1"/>
</dbReference>
<dbReference type="KEGG" id="amur:ADH66_00425"/>
<dbReference type="PANTHER" id="PTHR39450">
    <property type="entry name" value="MOLYBDOPTERIN OXIDOREDUCTASE, 4FE-4S CLUSTER-BINDING SUBUNIT"/>
    <property type="match status" value="1"/>
</dbReference>
<reference evidence="3" key="2">
    <citation type="submission" date="2017-05" db="EMBL/GenBank/DDBJ databases">
        <title>Improved OligoMM genomes.</title>
        <authorList>
            <person name="Garzetti D."/>
        </authorList>
    </citation>
    <scope>NUCLEOTIDE SEQUENCE [LARGE SCALE GENOMIC DNA]</scope>
    <source>
        <strain evidence="3">KB18</strain>
    </source>
</reference>
<proteinExistence type="predicted"/>
<dbReference type="SUPFAM" id="SSF160148">
    <property type="entry name" value="CPE0013-like"/>
    <property type="match status" value="1"/>
</dbReference>
<evidence type="ECO:0000313" key="1">
    <source>
        <dbReference type="EMBL" id="ASB39254.1"/>
    </source>
</evidence>
<evidence type="ECO:0000313" key="4">
    <source>
        <dbReference type="Proteomes" id="UP000596035"/>
    </source>
</evidence>
<evidence type="ECO:0000313" key="2">
    <source>
        <dbReference type="EMBL" id="QQR28542.1"/>
    </source>
</evidence>
<organism evidence="2 4">
    <name type="scientific">Acutalibacter muris</name>
    <dbReference type="NCBI Taxonomy" id="1796620"/>
    <lineage>
        <taxon>Bacteria</taxon>
        <taxon>Bacillati</taxon>
        <taxon>Bacillota</taxon>
        <taxon>Clostridia</taxon>
        <taxon>Eubacteriales</taxon>
        <taxon>Acutalibacteraceae</taxon>
        <taxon>Acutalibacter</taxon>
    </lineage>
</organism>
<sequence>MPIVELTCISCPLGCPLKVETDNEGKVLSVTGNTCKRGEDYGRREVTAPTRTVTSTVRLKGGTGPVVSVRTRQDVPKSKIFAVMEEIRRTVVTAPVHIGDVVIPNIAGTGVDLIATADREGI</sequence>
<protein>
    <submittedName>
        <fullName evidence="2">DUF1667 domain-containing protein</fullName>
    </submittedName>
    <submittedName>
        <fullName evidence="1">NAD(FAD)-dependent dehydrogenase</fullName>
    </submittedName>
</protein>
<dbReference type="Gene3D" id="3.10.530.10">
    <property type="entry name" value="CPE0013-like"/>
    <property type="match status" value="1"/>
</dbReference>
<name>A0A1Z2XLD8_9FIRM</name>
<dbReference type="InterPro" id="IPR012460">
    <property type="entry name" value="DUF1667"/>
</dbReference>
<evidence type="ECO:0000313" key="3">
    <source>
        <dbReference type="Proteomes" id="UP000196710"/>
    </source>
</evidence>
<dbReference type="EMBL" id="CP065321">
    <property type="protein sequence ID" value="QQR28542.1"/>
    <property type="molecule type" value="Genomic_DNA"/>
</dbReference>
<dbReference type="AlphaFoldDB" id="A0A1Z2XLD8"/>